<accession>A0ABS6MF58</accession>
<evidence type="ECO:0000313" key="2">
    <source>
        <dbReference type="Proteomes" id="UP000755551"/>
    </source>
</evidence>
<organism evidence="1 2">
    <name type="scientific">Marinobacterium weihaiense</name>
    <dbReference type="NCBI Taxonomy" id="2851016"/>
    <lineage>
        <taxon>Bacteria</taxon>
        <taxon>Pseudomonadati</taxon>
        <taxon>Pseudomonadota</taxon>
        <taxon>Gammaproteobacteria</taxon>
        <taxon>Oceanospirillales</taxon>
        <taxon>Oceanospirillaceae</taxon>
        <taxon>Marinobacterium</taxon>
    </lineage>
</organism>
<dbReference type="PANTHER" id="PTHR36154">
    <property type="entry name" value="DNA-BINDING TRANSCRIPTIONAL ACTIVATOR ALPA"/>
    <property type="match status" value="1"/>
</dbReference>
<dbReference type="PANTHER" id="PTHR36154:SF1">
    <property type="entry name" value="DNA-BINDING TRANSCRIPTIONAL ACTIVATOR ALPA"/>
    <property type="match status" value="1"/>
</dbReference>
<evidence type="ECO:0000313" key="1">
    <source>
        <dbReference type="EMBL" id="MBV0934898.1"/>
    </source>
</evidence>
<keyword evidence="2" id="KW-1185">Reference proteome</keyword>
<dbReference type="InterPro" id="IPR052931">
    <property type="entry name" value="Prophage_regulatory_activator"/>
</dbReference>
<protein>
    <submittedName>
        <fullName evidence="1">AlpA family phage regulatory protein</fullName>
    </submittedName>
</protein>
<sequence>MLDRMLSIDAVINVTGLSRATIYRQMDAGEFPQRVRISGGRVSWRESDIQEWIQLGTDRWCAQRNGNQSEGA</sequence>
<gene>
    <name evidence="1" type="ORF">KTN04_16305</name>
</gene>
<name>A0ABS6MF58_9GAMM</name>
<dbReference type="SUPFAM" id="SSF46955">
    <property type="entry name" value="Putative DNA-binding domain"/>
    <property type="match status" value="1"/>
</dbReference>
<dbReference type="Proteomes" id="UP000755551">
    <property type="component" value="Unassembled WGS sequence"/>
</dbReference>
<dbReference type="EMBL" id="JAHQZT010000046">
    <property type="protein sequence ID" value="MBV0934898.1"/>
    <property type="molecule type" value="Genomic_DNA"/>
</dbReference>
<dbReference type="InterPro" id="IPR009061">
    <property type="entry name" value="DNA-bd_dom_put_sf"/>
</dbReference>
<dbReference type="InterPro" id="IPR010260">
    <property type="entry name" value="AlpA"/>
</dbReference>
<reference evidence="1 2" key="1">
    <citation type="submission" date="2021-06" db="EMBL/GenBank/DDBJ databases">
        <title>Bacterium isolated from marine sediment.</title>
        <authorList>
            <person name="Zhu K.-L."/>
            <person name="Du Z.-J."/>
            <person name="Liang Q.-Y."/>
        </authorList>
    </citation>
    <scope>NUCLEOTIDE SEQUENCE [LARGE SCALE GENOMIC DNA]</scope>
    <source>
        <strain evidence="1 2">A346</strain>
    </source>
</reference>
<comment type="caution">
    <text evidence="1">The sequence shown here is derived from an EMBL/GenBank/DDBJ whole genome shotgun (WGS) entry which is preliminary data.</text>
</comment>
<proteinExistence type="predicted"/>
<dbReference type="Gene3D" id="1.10.238.160">
    <property type="match status" value="1"/>
</dbReference>
<dbReference type="Pfam" id="PF05930">
    <property type="entry name" value="Phage_AlpA"/>
    <property type="match status" value="1"/>
</dbReference>